<dbReference type="RefSeq" id="WP_124093342.1">
    <property type="nucleotide sequence ID" value="NZ_CBCRYA010000036.1"/>
</dbReference>
<evidence type="ECO:0000313" key="3">
    <source>
        <dbReference type="EMBL" id="VDC33245.1"/>
    </source>
</evidence>
<dbReference type="Proteomes" id="UP000280861">
    <property type="component" value="Unassembled WGS sequence"/>
</dbReference>
<dbReference type="EMBL" id="UXAU01000046">
    <property type="protein sequence ID" value="VDC33245.1"/>
    <property type="molecule type" value="Genomic_DNA"/>
</dbReference>
<dbReference type="AlphaFoldDB" id="A0A3P5XS96"/>
<evidence type="ECO:0000313" key="4">
    <source>
        <dbReference type="Proteomes" id="UP000280861"/>
    </source>
</evidence>
<evidence type="ECO:0000256" key="1">
    <source>
        <dbReference type="SAM" id="MobiDB-lite"/>
    </source>
</evidence>
<evidence type="ECO:0000256" key="2">
    <source>
        <dbReference type="SAM" id="SignalP"/>
    </source>
</evidence>
<dbReference type="PROSITE" id="PS51257">
    <property type="entry name" value="PROKAR_LIPOPROTEIN"/>
    <property type="match status" value="1"/>
</dbReference>
<organism evidence="3 4">
    <name type="scientific">Arthrobacter ulcerisalmonis</name>
    <dbReference type="NCBI Taxonomy" id="2483813"/>
    <lineage>
        <taxon>Bacteria</taxon>
        <taxon>Bacillati</taxon>
        <taxon>Actinomycetota</taxon>
        <taxon>Actinomycetes</taxon>
        <taxon>Micrococcales</taxon>
        <taxon>Micrococcaceae</taxon>
        <taxon>Arthrobacter</taxon>
    </lineage>
</organism>
<gene>
    <name evidence="3" type="ORF">PSET11_03274</name>
</gene>
<feature type="region of interest" description="Disordered" evidence="1">
    <location>
        <begin position="22"/>
        <end position="74"/>
    </location>
</feature>
<dbReference type="OrthoDB" id="3260457at2"/>
<name>A0A3P5XS96_9MICC</name>
<reference evidence="3 4" key="1">
    <citation type="submission" date="2018-11" db="EMBL/GenBank/DDBJ databases">
        <authorList>
            <person name="Criscuolo A."/>
        </authorList>
    </citation>
    <scope>NUCLEOTIDE SEQUENCE [LARGE SCALE GENOMIC DNA]</scope>
    <source>
        <strain evidence="3">AT11b</strain>
    </source>
</reference>
<accession>A0A3P5XS96</accession>
<keyword evidence="4" id="KW-1185">Reference proteome</keyword>
<keyword evidence="2" id="KW-0732">Signal</keyword>
<feature type="signal peptide" evidence="2">
    <location>
        <begin position="1"/>
        <end position="21"/>
    </location>
</feature>
<sequence>MRKIGPALLIVVTAATLTACTAPNDAPAPSPSASSSGPIYPDLDQFTPAPTGAIDADSGETHGPRPVPTWDEESRESATAAAVAVMTAYARPDLPFEQWWAGLQPLLDGKATQDYAYMDPARIVASSVTGTAVITDDTSAYVAFVDVPTNAGTYGVVLSRADADSPWLASRFILPEGVN</sequence>
<feature type="chain" id="PRO_5038992396" evidence="2">
    <location>
        <begin position="22"/>
        <end position="179"/>
    </location>
</feature>
<proteinExistence type="predicted"/>
<protein>
    <submittedName>
        <fullName evidence="3">Uncharacterized protein</fullName>
    </submittedName>
</protein>